<comment type="similarity">
    <text evidence="3 8">Belongs to the peptidase M17 family.</text>
</comment>
<evidence type="ECO:0000256" key="1">
    <source>
        <dbReference type="ARBA" id="ARBA00000135"/>
    </source>
</evidence>
<comment type="cofactor">
    <cofactor evidence="8">
        <name>Mn(2+)</name>
        <dbReference type="ChEBI" id="CHEBI:29035"/>
    </cofactor>
    <text evidence="8">Binds 2 manganese ions per subunit.</text>
</comment>
<dbReference type="PROSITE" id="PS00631">
    <property type="entry name" value="CYTOSOL_AP"/>
    <property type="match status" value="1"/>
</dbReference>
<name>A0AA49K0D5_9BACT</name>
<feature type="binding site" evidence="8">
    <location>
        <position position="263"/>
    </location>
    <ligand>
        <name>Mn(2+)</name>
        <dbReference type="ChEBI" id="CHEBI:29035"/>
        <label>1</label>
    </ligand>
</feature>
<dbReference type="InterPro" id="IPR000819">
    <property type="entry name" value="Peptidase_M17_C"/>
</dbReference>
<dbReference type="SUPFAM" id="SSF53187">
    <property type="entry name" value="Zn-dependent exopeptidases"/>
    <property type="match status" value="1"/>
</dbReference>
<dbReference type="GO" id="GO:0070006">
    <property type="term" value="F:metalloaminopeptidase activity"/>
    <property type="evidence" value="ECO:0007669"/>
    <property type="project" value="InterPro"/>
</dbReference>
<dbReference type="GO" id="GO:0006508">
    <property type="term" value="P:proteolysis"/>
    <property type="evidence" value="ECO:0007669"/>
    <property type="project" value="UniProtKB-KW"/>
</dbReference>
<evidence type="ECO:0000256" key="6">
    <source>
        <dbReference type="ARBA" id="ARBA00022801"/>
    </source>
</evidence>
<evidence type="ECO:0000256" key="5">
    <source>
        <dbReference type="ARBA" id="ARBA00022670"/>
    </source>
</evidence>
<comment type="catalytic activity">
    <reaction evidence="1 8">
        <text>Release of an N-terminal amino acid, Xaa-|-Yaa-, in which Xaa is preferably Leu, but may be other amino acids including Pro although not Arg or Lys, and Yaa may be Pro. Amino acid amides and methyl esters are also readily hydrolyzed, but rates on arylamides are exceedingly low.</text>
        <dbReference type="EC" id="3.4.11.1"/>
    </reaction>
</comment>
<feature type="binding site" evidence="8">
    <location>
        <position position="342"/>
    </location>
    <ligand>
        <name>Mn(2+)</name>
        <dbReference type="ChEBI" id="CHEBI:29035"/>
        <label>2</label>
    </ligand>
</feature>
<feature type="binding site" evidence="8">
    <location>
        <position position="263"/>
    </location>
    <ligand>
        <name>Mn(2+)</name>
        <dbReference type="ChEBI" id="CHEBI:29035"/>
        <label>2</label>
    </ligand>
</feature>
<proteinExistence type="inferred from homology"/>
<dbReference type="Gene3D" id="3.40.220.10">
    <property type="entry name" value="Leucine Aminopeptidase, subunit E, domain 1"/>
    <property type="match status" value="1"/>
</dbReference>
<feature type="active site" evidence="8">
    <location>
        <position position="344"/>
    </location>
</feature>
<keyword evidence="5 8" id="KW-0645">Protease</keyword>
<keyword evidence="12" id="KW-1185">Reference proteome</keyword>
<dbReference type="Pfam" id="PF00883">
    <property type="entry name" value="Peptidase_M17"/>
    <property type="match status" value="1"/>
</dbReference>
<dbReference type="PANTHER" id="PTHR11963:SF23">
    <property type="entry name" value="CYTOSOL AMINOPEPTIDASE"/>
    <property type="match status" value="1"/>
</dbReference>
<comment type="catalytic activity">
    <reaction evidence="2 8">
        <text>Release of an N-terminal amino acid, preferentially leucine, but not glutamic or aspartic acids.</text>
        <dbReference type="EC" id="3.4.11.10"/>
    </reaction>
</comment>
<keyword evidence="8" id="KW-0963">Cytoplasm</keyword>
<sequence>MSLTFTTTKGDAARAAVPLLAVLLPAEPKLPRALSALDKATKGALSLAIRRGDFSGGKDETLLVVNPGAGPQRVLLVGCGANDTRALTRAATMAGRKANALNVGTMALWADDLQGERVEGVVVGLSLGSWEFRELMATPKTGKPRKPLATARIYVENVAATKASLAAGIAVAEGQRLARRLAMLPGNICTPSYLAESAQDIAKRHGMKLTVLGRKDMEKLGMGSFLAVAQGTTQDPKLIVLEYNGGKRGAAPVALVGKGLCFDTGGVSIKPAAGMETMKFDMSGAAGVLGAMEAIGHLKPNVNVVGLVGSTTNVVDGDAIRPGDVVRASDGTTIEIQNTDAEGRLVLADVLHYAKRFKPQAVVDAATLTGAVVIALGNVTIGVMGNDQSTVDEVLAASGRGGELAWQLPLFEEYKEQLKSDVADLRNIGGRGAGTITAGLFLQHFAGEMKWVHLDVAGTAYSETDLVVMPKGPTGVPVRTFVEFVRGRAR</sequence>
<dbReference type="Gene3D" id="3.40.630.10">
    <property type="entry name" value="Zn peptidases"/>
    <property type="match status" value="1"/>
</dbReference>
<keyword evidence="7 8" id="KW-0464">Manganese</keyword>
<dbReference type="PRINTS" id="PR00481">
    <property type="entry name" value="LAMNOPPTDASE"/>
</dbReference>
<comment type="function">
    <text evidence="8">Presumably involved in the processing and regular turnover of intracellular proteins. Catalyzes the removal of unsubstituted N-terminal amino acids from various peptides.</text>
</comment>
<keyword evidence="4 8" id="KW-0031">Aminopeptidase</keyword>
<dbReference type="Proteomes" id="UP001229955">
    <property type="component" value="Chromosome"/>
</dbReference>
<feature type="binding site" evidence="8">
    <location>
        <position position="342"/>
    </location>
    <ligand>
        <name>Mn(2+)</name>
        <dbReference type="ChEBI" id="CHEBI:29035"/>
        <label>1</label>
    </ligand>
</feature>
<dbReference type="EMBL" id="CP130613">
    <property type="protein sequence ID" value="WKW15169.1"/>
    <property type="molecule type" value="Genomic_DNA"/>
</dbReference>
<feature type="active site" evidence="8">
    <location>
        <position position="270"/>
    </location>
</feature>
<protein>
    <recommendedName>
        <fullName evidence="8">Probable cytosol aminopeptidase</fullName>
        <ecNumber evidence="8">3.4.11.1</ecNumber>
    </recommendedName>
    <alternativeName>
        <fullName evidence="8">Leucine aminopeptidase</fullName>
        <shortName evidence="8">LAP</shortName>
        <ecNumber evidence="8">3.4.11.10</ecNumber>
    </alternativeName>
    <alternativeName>
        <fullName evidence="8">Leucyl aminopeptidase</fullName>
    </alternativeName>
</protein>
<dbReference type="EC" id="3.4.11.1" evidence="8"/>
<dbReference type="EMBL" id="CP130612">
    <property type="protein sequence ID" value="WKW12261.1"/>
    <property type="molecule type" value="Genomic_DNA"/>
</dbReference>
<feature type="binding site" evidence="8">
    <location>
        <position position="258"/>
    </location>
    <ligand>
        <name>Mn(2+)</name>
        <dbReference type="ChEBI" id="CHEBI:29035"/>
        <label>2</label>
    </ligand>
</feature>
<dbReference type="NCBIfam" id="NF002074">
    <property type="entry name" value="PRK00913.1-4"/>
    <property type="match status" value="1"/>
</dbReference>
<evidence type="ECO:0000313" key="11">
    <source>
        <dbReference type="EMBL" id="WKW15169.1"/>
    </source>
</evidence>
<dbReference type="InterPro" id="IPR043472">
    <property type="entry name" value="Macro_dom-like"/>
</dbReference>
<dbReference type="GO" id="GO:0005737">
    <property type="term" value="C:cytoplasm"/>
    <property type="evidence" value="ECO:0007669"/>
    <property type="project" value="UniProtKB-SubCell"/>
</dbReference>
<dbReference type="GO" id="GO:0030145">
    <property type="term" value="F:manganese ion binding"/>
    <property type="evidence" value="ECO:0007669"/>
    <property type="project" value="UniProtKB-UniRule"/>
</dbReference>
<evidence type="ECO:0000256" key="8">
    <source>
        <dbReference type="HAMAP-Rule" id="MF_00181"/>
    </source>
</evidence>
<dbReference type="CDD" id="cd00433">
    <property type="entry name" value="Peptidase_M17"/>
    <property type="match status" value="1"/>
</dbReference>
<organism evidence="11 12">
    <name type="scientific">Pseudogemmatithrix spongiicola</name>
    <dbReference type="NCBI Taxonomy" id="3062599"/>
    <lineage>
        <taxon>Bacteria</taxon>
        <taxon>Pseudomonadati</taxon>
        <taxon>Gemmatimonadota</taxon>
        <taxon>Gemmatimonadia</taxon>
        <taxon>Gemmatimonadales</taxon>
        <taxon>Gemmatimonadaceae</taxon>
        <taxon>Pseudogemmatithrix</taxon>
    </lineage>
</organism>
<dbReference type="SUPFAM" id="SSF52949">
    <property type="entry name" value="Macro domain-like"/>
    <property type="match status" value="1"/>
</dbReference>
<dbReference type="HAMAP" id="MF_00181">
    <property type="entry name" value="Cytosol_peptidase_M17"/>
    <property type="match status" value="1"/>
</dbReference>
<dbReference type="EC" id="3.4.11.10" evidence="8"/>
<dbReference type="PANTHER" id="PTHR11963">
    <property type="entry name" value="LEUCINE AMINOPEPTIDASE-RELATED"/>
    <property type="match status" value="1"/>
</dbReference>
<evidence type="ECO:0000256" key="7">
    <source>
        <dbReference type="ARBA" id="ARBA00023211"/>
    </source>
</evidence>
<comment type="subcellular location">
    <subcellularLocation>
        <location evidence="8">Cytoplasm</location>
    </subcellularLocation>
</comment>
<dbReference type="InterPro" id="IPR008283">
    <property type="entry name" value="Peptidase_M17_N"/>
</dbReference>
<accession>A0AA49JUL4</accession>
<feature type="binding site" evidence="8">
    <location>
        <position position="340"/>
    </location>
    <ligand>
        <name>Mn(2+)</name>
        <dbReference type="ChEBI" id="CHEBI:29035"/>
        <label>1</label>
    </ligand>
</feature>
<accession>A0AA49K0D5</accession>
<evidence type="ECO:0000256" key="4">
    <source>
        <dbReference type="ARBA" id="ARBA00022438"/>
    </source>
</evidence>
<gene>
    <name evidence="8" type="primary">pepA</name>
    <name evidence="10" type="ORF">Strain138_001544</name>
    <name evidence="11" type="ORF">Strain318_001544</name>
</gene>
<dbReference type="Pfam" id="PF02789">
    <property type="entry name" value="Peptidase_M17_N"/>
    <property type="match status" value="1"/>
</dbReference>
<feature type="binding site" evidence="8">
    <location>
        <position position="281"/>
    </location>
    <ligand>
        <name>Mn(2+)</name>
        <dbReference type="ChEBI" id="CHEBI:29035"/>
        <label>2</label>
    </ligand>
</feature>
<reference evidence="11" key="1">
    <citation type="submission" date="2023-07" db="EMBL/GenBank/DDBJ databases">
        <authorList>
            <person name="Haufschild T."/>
            <person name="Kallscheuer N."/>
            <person name="Hammer J."/>
            <person name="Kohn T."/>
            <person name="Kabuu M."/>
            <person name="Jogler M."/>
            <person name="Wohfarth N."/>
            <person name="Heuer A."/>
            <person name="Rohde M."/>
            <person name="van Teeseling M.C.F."/>
            <person name="Jogler C."/>
        </authorList>
    </citation>
    <scope>NUCLEOTIDE SEQUENCE</scope>
    <source>
        <strain evidence="10">Strain 138</strain>
        <strain evidence="11">Strain 318</strain>
    </source>
</reference>
<feature type="domain" description="Cytosol aminopeptidase" evidence="9">
    <location>
        <begin position="338"/>
        <end position="345"/>
    </location>
</feature>
<evidence type="ECO:0000256" key="3">
    <source>
        <dbReference type="ARBA" id="ARBA00009528"/>
    </source>
</evidence>
<dbReference type="KEGG" id="pspc:Strain318_001544"/>
<evidence type="ECO:0000259" key="9">
    <source>
        <dbReference type="PROSITE" id="PS00631"/>
    </source>
</evidence>
<dbReference type="NCBIfam" id="NF002073">
    <property type="entry name" value="PRK00913.1-2"/>
    <property type="match status" value="1"/>
</dbReference>
<dbReference type="RefSeq" id="WP_367885138.1">
    <property type="nucleotide sequence ID" value="NZ_CP130612.1"/>
</dbReference>
<evidence type="ECO:0000313" key="10">
    <source>
        <dbReference type="EMBL" id="WKW12261.1"/>
    </source>
</evidence>
<dbReference type="InterPro" id="IPR011356">
    <property type="entry name" value="Leucine_aapep/pepB"/>
</dbReference>
<keyword evidence="8" id="KW-0479">Metal-binding</keyword>
<evidence type="ECO:0000313" key="12">
    <source>
        <dbReference type="Proteomes" id="UP001229955"/>
    </source>
</evidence>
<evidence type="ECO:0000256" key="2">
    <source>
        <dbReference type="ARBA" id="ARBA00000967"/>
    </source>
</evidence>
<dbReference type="AlphaFoldDB" id="A0AA49K0D5"/>
<keyword evidence="6 8" id="KW-0378">Hydrolase</keyword>
<dbReference type="InterPro" id="IPR023042">
    <property type="entry name" value="Peptidase_M17_leu_NH2_pept"/>
</dbReference>